<dbReference type="EMBL" id="KY856939">
    <property type="protein sequence ID" value="ASO75743.1"/>
    <property type="molecule type" value="Genomic_DNA"/>
</dbReference>
<dbReference type="NCBIfam" id="TIGR00166">
    <property type="entry name" value="S6"/>
    <property type="match status" value="1"/>
</dbReference>
<dbReference type="GO" id="GO:0070181">
    <property type="term" value="F:small ribosomal subunit rRNA binding"/>
    <property type="evidence" value="ECO:0007669"/>
    <property type="project" value="TreeGrafter"/>
</dbReference>
<organism evidence="2">
    <name type="scientific">Cryptomonas curvata</name>
    <dbReference type="NCBI Taxonomy" id="233186"/>
    <lineage>
        <taxon>Eukaryota</taxon>
        <taxon>Cryptophyceae</taxon>
        <taxon>Cryptomonadales</taxon>
        <taxon>Cryptomonadaceae</taxon>
        <taxon>Cryptomonas</taxon>
    </lineage>
</organism>
<dbReference type="PANTHER" id="PTHR21011">
    <property type="entry name" value="MITOCHONDRIAL 28S RIBOSOMAL PROTEIN S6"/>
    <property type="match status" value="1"/>
</dbReference>
<dbReference type="HAMAP" id="MF_00360">
    <property type="entry name" value="Ribosomal_bS6"/>
    <property type="match status" value="1"/>
</dbReference>
<dbReference type="CDD" id="cd15487">
    <property type="entry name" value="bS6_chloro_cyano"/>
    <property type="match status" value="1"/>
</dbReference>
<name>A0A222AH96_9CRYP</name>
<dbReference type="Gene3D" id="3.30.70.60">
    <property type="match status" value="1"/>
</dbReference>
<dbReference type="Pfam" id="PF01250">
    <property type="entry name" value="Ribosomal_S6"/>
    <property type="match status" value="1"/>
</dbReference>
<gene>
    <name evidence="2" type="primary">rps6</name>
</gene>
<dbReference type="InterPro" id="IPR000529">
    <property type="entry name" value="Ribosomal_bS6"/>
</dbReference>
<dbReference type="GeneID" id="33910005"/>
<dbReference type="InterPro" id="IPR035980">
    <property type="entry name" value="Ribosomal_bS6_sf"/>
</dbReference>
<keyword evidence="2" id="KW-0689">Ribosomal protein</keyword>
<keyword evidence="2" id="KW-0934">Plastid</keyword>
<comment type="similarity">
    <text evidence="1">Belongs to the bacterial ribosomal protein bS6 family.</text>
</comment>
<dbReference type="GO" id="GO:0003735">
    <property type="term" value="F:structural constituent of ribosome"/>
    <property type="evidence" value="ECO:0007669"/>
    <property type="project" value="InterPro"/>
</dbReference>
<dbReference type="RefSeq" id="YP_009420255.1">
    <property type="nucleotide sequence ID" value="NC_035720.1"/>
</dbReference>
<keyword evidence="2" id="KW-0687">Ribonucleoprotein</keyword>
<reference evidence="2" key="1">
    <citation type="journal article" date="2017" name="Genome Biol. Evol.">
        <title>Evolutionary Dynamics of Cryptophyte Plastid Genomes.</title>
        <authorList>
            <person name="Kim J.I."/>
            <person name="Moore C.E."/>
            <person name="Archibald J.M."/>
            <person name="Bhattacharya D."/>
            <person name="Yi G."/>
            <person name="Yoon H.S."/>
            <person name="Shin W."/>
        </authorList>
    </citation>
    <scope>NUCLEOTIDE SEQUENCE</scope>
    <source>
        <strain evidence="2">CNUKR</strain>
    </source>
</reference>
<dbReference type="SUPFAM" id="SSF54995">
    <property type="entry name" value="Ribosomal protein S6"/>
    <property type="match status" value="1"/>
</dbReference>
<dbReference type="GO" id="GO:0006412">
    <property type="term" value="P:translation"/>
    <property type="evidence" value="ECO:0007669"/>
    <property type="project" value="InterPro"/>
</dbReference>
<geneLocation type="plastid" evidence="2"/>
<evidence type="ECO:0000256" key="1">
    <source>
        <dbReference type="ARBA" id="ARBA00009512"/>
    </source>
</evidence>
<evidence type="ECO:0000313" key="2">
    <source>
        <dbReference type="EMBL" id="ASO75743.1"/>
    </source>
</evidence>
<dbReference type="AlphaFoldDB" id="A0A222AH96"/>
<protein>
    <submittedName>
        <fullName evidence="2">Ribosomal protein S6</fullName>
    </submittedName>
</protein>
<sequence length="97" mass="11345">MNVLMPYETVYLLKPDLTEDALLKIVEQYQGILVERGAKNITIENRGRRHLKYPIKRVKDGVYIQMNYEANGEVISLIEKSMKINDAILRYMTTVNR</sequence>
<dbReference type="InterPro" id="IPR014717">
    <property type="entry name" value="Transl_elong_EF1B/ribsomal_bS6"/>
</dbReference>
<accession>A0A222AH96</accession>
<dbReference type="GO" id="GO:0005840">
    <property type="term" value="C:ribosome"/>
    <property type="evidence" value="ECO:0007669"/>
    <property type="project" value="UniProtKB-KW"/>
</dbReference>
<dbReference type="InterPro" id="IPR020814">
    <property type="entry name" value="Ribosomal_S6_plastid/chlpt"/>
</dbReference>
<dbReference type="GO" id="GO:0005737">
    <property type="term" value="C:cytoplasm"/>
    <property type="evidence" value="ECO:0007669"/>
    <property type="project" value="UniProtKB-ARBA"/>
</dbReference>
<proteinExistence type="inferred from homology"/>
<dbReference type="PANTHER" id="PTHR21011:SF1">
    <property type="entry name" value="SMALL RIBOSOMAL SUBUNIT PROTEIN BS6M"/>
    <property type="match status" value="1"/>
</dbReference>